<dbReference type="AlphaFoldDB" id="A0A410H327"/>
<dbReference type="KEGG" id="htr:EPV75_05775"/>
<keyword evidence="3" id="KW-1185">Reference proteome</keyword>
<feature type="signal peptide" evidence="1">
    <location>
        <begin position="1"/>
        <end position="25"/>
    </location>
</feature>
<accession>A0A410H327</accession>
<sequence>MKKGSKNVTFIPVWALMLWVLSAFALSTASAETEPELKGEALHIALVETALKYDFFNQRCRGVSASQNEAKVNRLFIEKYNLTVNNFIKRFLTDDPRDTESAMKKSLYAEIYKLGGCQEARRKGLESELKKDFRRLYEQVESSPWFPIL</sequence>
<evidence type="ECO:0000313" key="2">
    <source>
        <dbReference type="EMBL" id="QAB15210.1"/>
    </source>
</evidence>
<organism evidence="2 3">
    <name type="scientific">Hydrogenovibrio thermophilus</name>
    <dbReference type="NCBI Taxonomy" id="265883"/>
    <lineage>
        <taxon>Bacteria</taxon>
        <taxon>Pseudomonadati</taxon>
        <taxon>Pseudomonadota</taxon>
        <taxon>Gammaproteobacteria</taxon>
        <taxon>Thiotrichales</taxon>
        <taxon>Piscirickettsiaceae</taxon>
        <taxon>Hydrogenovibrio</taxon>
    </lineage>
</organism>
<evidence type="ECO:0000313" key="3">
    <source>
        <dbReference type="Proteomes" id="UP000285478"/>
    </source>
</evidence>
<dbReference type="RefSeq" id="WP_128384765.1">
    <property type="nucleotide sequence ID" value="NZ_CP035033.1"/>
</dbReference>
<dbReference type="Proteomes" id="UP000285478">
    <property type="component" value="Chromosome"/>
</dbReference>
<gene>
    <name evidence="2" type="ORF">EPV75_05775</name>
</gene>
<dbReference type="EMBL" id="CP035033">
    <property type="protein sequence ID" value="QAB15210.1"/>
    <property type="molecule type" value="Genomic_DNA"/>
</dbReference>
<keyword evidence="1" id="KW-0732">Signal</keyword>
<reference evidence="2 3" key="1">
    <citation type="journal article" date="2018" name="Environ. Microbiol.">
        <title>Genomes of ubiquitous marine and hypersaline Hydrogenovibrio, Thiomicrorhabdus and Thiomicrospira spp. encode a diversity of mechanisms to sustain chemolithoautotrophy in heterogeneous environments.</title>
        <authorList>
            <person name="Scott K.M."/>
            <person name="Williams J."/>
            <person name="Porter C.M.B."/>
            <person name="Russel S."/>
            <person name="Harmer T.L."/>
            <person name="Paul J.H."/>
            <person name="Antonen K.M."/>
            <person name="Bridges M.K."/>
            <person name="Camper G.J."/>
            <person name="Campla C.K."/>
            <person name="Casella L.G."/>
            <person name="Chase E."/>
            <person name="Conrad J.W."/>
            <person name="Cruz M.C."/>
            <person name="Dunlap D.S."/>
            <person name="Duran L."/>
            <person name="Fahsbender E.M."/>
            <person name="Goldsmith D.B."/>
            <person name="Keeley R.F."/>
            <person name="Kondoff M.R."/>
            <person name="Kussy B.I."/>
            <person name="Lane M.K."/>
            <person name="Lawler S."/>
            <person name="Leigh B.A."/>
            <person name="Lewis C."/>
            <person name="Lostal L.M."/>
            <person name="Marking D."/>
            <person name="Mancera P.A."/>
            <person name="McClenthan E.C."/>
            <person name="McIntyre E.A."/>
            <person name="Mine J.A."/>
            <person name="Modi S."/>
            <person name="Moore B.D."/>
            <person name="Morgan W.A."/>
            <person name="Nelson K.M."/>
            <person name="Nguyen K.N."/>
            <person name="Ogburn N."/>
            <person name="Parrino D.G."/>
            <person name="Pedapudi A.D."/>
            <person name="Pelham R.P."/>
            <person name="Preece A.M."/>
            <person name="Rampersad E.A."/>
            <person name="Richardson J.C."/>
            <person name="Rodgers C.M."/>
            <person name="Schaffer B.L."/>
            <person name="Sheridan N.E."/>
            <person name="Solone M.R."/>
            <person name="Staley Z.R."/>
            <person name="Tabuchi M."/>
            <person name="Waide R.J."/>
            <person name="Wanjugi P.W."/>
            <person name="Young S."/>
            <person name="Clum A."/>
            <person name="Daum C."/>
            <person name="Huntemann M."/>
            <person name="Ivanova N."/>
            <person name="Kyrpides N."/>
            <person name="Mikhailova N."/>
            <person name="Palaniappan K."/>
            <person name="Pillay M."/>
            <person name="Reddy T.B.K."/>
            <person name="Shapiro N."/>
            <person name="Stamatis D."/>
            <person name="Varghese N."/>
            <person name="Woyke T."/>
            <person name="Boden R."/>
            <person name="Freyermuth S.K."/>
            <person name="Kerfeld C.A."/>
        </authorList>
    </citation>
    <scope>NUCLEOTIDE SEQUENCE [LARGE SCALE GENOMIC DNA]</scope>
    <source>
        <strain evidence="2 3">JR-2</strain>
    </source>
</reference>
<evidence type="ECO:0000256" key="1">
    <source>
        <dbReference type="SAM" id="SignalP"/>
    </source>
</evidence>
<feature type="chain" id="PRO_5019116521" evidence="1">
    <location>
        <begin position="26"/>
        <end position="149"/>
    </location>
</feature>
<proteinExistence type="predicted"/>
<protein>
    <submittedName>
        <fullName evidence="2">Uncharacterized protein</fullName>
    </submittedName>
</protein>
<name>A0A410H327_9GAMM</name>